<dbReference type="InterPro" id="IPR012337">
    <property type="entry name" value="RNaseH-like_sf"/>
</dbReference>
<keyword evidence="10" id="KW-0460">Magnesium</keyword>
<dbReference type="EMBL" id="CM008967">
    <property type="protein sequence ID" value="PNW82071.1"/>
    <property type="molecule type" value="Genomic_DNA"/>
</dbReference>
<dbReference type="SUPFAM" id="SSF53098">
    <property type="entry name" value="Ribonuclease H-like"/>
    <property type="match status" value="1"/>
</dbReference>
<evidence type="ECO:0000256" key="11">
    <source>
        <dbReference type="SAM" id="MobiDB-lite"/>
    </source>
</evidence>
<name>A0A2K3DNH8_CHLRE</name>
<evidence type="ECO:0000256" key="10">
    <source>
        <dbReference type="ARBA" id="ARBA00022842"/>
    </source>
</evidence>
<keyword evidence="14" id="KW-1185">Reference proteome</keyword>
<dbReference type="GO" id="GO:0046872">
    <property type="term" value="F:metal ion binding"/>
    <property type="evidence" value="ECO:0007669"/>
    <property type="project" value="UniProtKB-KW"/>
</dbReference>
<dbReference type="OrthoDB" id="2016287at2759"/>
<keyword evidence="8" id="KW-0255">Endonuclease</keyword>
<dbReference type="Gramene" id="PNW82071">
    <property type="protein sequence ID" value="PNW82071"/>
    <property type="gene ID" value="CHLRE_06g272550v5"/>
</dbReference>
<reference evidence="13 14" key="1">
    <citation type="journal article" date="2007" name="Science">
        <title>The Chlamydomonas genome reveals the evolution of key animal and plant functions.</title>
        <authorList>
            <person name="Merchant S.S."/>
            <person name="Prochnik S.E."/>
            <person name="Vallon O."/>
            <person name="Harris E.H."/>
            <person name="Karpowicz S.J."/>
            <person name="Witman G.B."/>
            <person name="Terry A."/>
            <person name="Salamov A."/>
            <person name="Fritz-Laylin L.K."/>
            <person name="Marechal-Drouard L."/>
            <person name="Marshall W.F."/>
            <person name="Qu L.H."/>
            <person name="Nelson D.R."/>
            <person name="Sanderfoot A.A."/>
            <person name="Spalding M.H."/>
            <person name="Kapitonov V.V."/>
            <person name="Ren Q."/>
            <person name="Ferris P."/>
            <person name="Lindquist E."/>
            <person name="Shapiro H."/>
            <person name="Lucas S.M."/>
            <person name="Grimwood J."/>
            <person name="Schmutz J."/>
            <person name="Cardol P."/>
            <person name="Cerutti H."/>
            <person name="Chanfreau G."/>
            <person name="Chen C.L."/>
            <person name="Cognat V."/>
            <person name="Croft M.T."/>
            <person name="Dent R."/>
            <person name="Dutcher S."/>
            <person name="Fernandez E."/>
            <person name="Fukuzawa H."/>
            <person name="Gonzalez-Ballester D."/>
            <person name="Gonzalez-Halphen D."/>
            <person name="Hallmann A."/>
            <person name="Hanikenne M."/>
            <person name="Hippler M."/>
            <person name="Inwood W."/>
            <person name="Jabbari K."/>
            <person name="Kalanon M."/>
            <person name="Kuras R."/>
            <person name="Lefebvre P.A."/>
            <person name="Lemaire S.D."/>
            <person name="Lobanov A.V."/>
            <person name="Lohr M."/>
            <person name="Manuell A."/>
            <person name="Meier I."/>
            <person name="Mets L."/>
            <person name="Mittag M."/>
            <person name="Mittelmeier T."/>
            <person name="Moroney J.V."/>
            <person name="Moseley J."/>
            <person name="Napoli C."/>
            <person name="Nedelcu A.M."/>
            <person name="Niyogi K."/>
            <person name="Novoselov S.V."/>
            <person name="Paulsen I.T."/>
            <person name="Pazour G."/>
            <person name="Purton S."/>
            <person name="Ral J.P."/>
            <person name="Riano-Pachon D.M."/>
            <person name="Riekhof W."/>
            <person name="Rymarquis L."/>
            <person name="Schroda M."/>
            <person name="Stern D."/>
            <person name="Umen J."/>
            <person name="Willows R."/>
            <person name="Wilson N."/>
            <person name="Zimmer S.L."/>
            <person name="Allmer J."/>
            <person name="Balk J."/>
            <person name="Bisova K."/>
            <person name="Chen C.J."/>
            <person name="Elias M."/>
            <person name="Gendler K."/>
            <person name="Hauser C."/>
            <person name="Lamb M.R."/>
            <person name="Ledford H."/>
            <person name="Long J.C."/>
            <person name="Minagawa J."/>
            <person name="Page M.D."/>
            <person name="Pan J."/>
            <person name="Pootakham W."/>
            <person name="Roje S."/>
            <person name="Rose A."/>
            <person name="Stahlberg E."/>
            <person name="Terauchi A.M."/>
            <person name="Yang P."/>
            <person name="Ball S."/>
            <person name="Bowler C."/>
            <person name="Dieckmann C.L."/>
            <person name="Gladyshev V.N."/>
            <person name="Green P."/>
            <person name="Jorgensen R."/>
            <person name="Mayfield S."/>
            <person name="Mueller-Roeber B."/>
            <person name="Rajamani S."/>
            <person name="Sayre R.T."/>
            <person name="Brokstein P."/>
            <person name="Dubchak I."/>
            <person name="Goodstein D."/>
            <person name="Hornick L."/>
            <person name="Huang Y.W."/>
            <person name="Jhaveri J."/>
            <person name="Luo Y."/>
            <person name="Martinez D."/>
            <person name="Ngau W.C."/>
            <person name="Otillar B."/>
            <person name="Poliakov A."/>
            <person name="Porter A."/>
            <person name="Szajkowski L."/>
            <person name="Werner G."/>
            <person name="Zhou K."/>
            <person name="Grigoriev I.V."/>
            <person name="Rokhsar D.S."/>
            <person name="Grossman A.R."/>
        </authorList>
    </citation>
    <scope>NUCLEOTIDE SEQUENCE [LARGE SCALE GENOMIC DNA]</scope>
    <source>
        <strain evidence="14">CC-503</strain>
    </source>
</reference>
<dbReference type="KEGG" id="cre:CHLRE_06g272550v5"/>
<dbReference type="RefSeq" id="XP_042923673.1">
    <property type="nucleotide sequence ID" value="XM_043062967.1"/>
</dbReference>
<evidence type="ECO:0000313" key="14">
    <source>
        <dbReference type="Proteomes" id="UP000006906"/>
    </source>
</evidence>
<dbReference type="InterPro" id="IPR037056">
    <property type="entry name" value="RNase_H1_N_sf"/>
</dbReference>
<dbReference type="CDD" id="cd09279">
    <property type="entry name" value="RNase_HI_like"/>
    <property type="match status" value="1"/>
</dbReference>
<dbReference type="InterPro" id="IPR036397">
    <property type="entry name" value="RNaseH_sf"/>
</dbReference>
<dbReference type="Gene3D" id="3.40.970.10">
    <property type="entry name" value="Ribonuclease H1, N-terminal domain"/>
    <property type="match status" value="1"/>
</dbReference>
<evidence type="ECO:0000313" key="13">
    <source>
        <dbReference type="EMBL" id="PNW82071.1"/>
    </source>
</evidence>
<comment type="cofactor">
    <cofactor evidence="1">
        <name>Mg(2+)</name>
        <dbReference type="ChEBI" id="CHEBI:18420"/>
    </cofactor>
</comment>
<dbReference type="InterPro" id="IPR002156">
    <property type="entry name" value="RNaseH_domain"/>
</dbReference>
<evidence type="ECO:0000259" key="12">
    <source>
        <dbReference type="PROSITE" id="PS50879"/>
    </source>
</evidence>
<dbReference type="PROSITE" id="PS50879">
    <property type="entry name" value="RNASE_H_1"/>
    <property type="match status" value="1"/>
</dbReference>
<dbReference type="SUPFAM" id="SSF55658">
    <property type="entry name" value="L9 N-domain-like"/>
    <property type="match status" value="1"/>
</dbReference>
<keyword evidence="7" id="KW-0479">Metal-binding</keyword>
<dbReference type="Gene3D" id="3.30.420.10">
    <property type="entry name" value="Ribonuclease H-like superfamily/Ribonuclease H"/>
    <property type="match status" value="1"/>
</dbReference>
<dbReference type="FunFam" id="3.30.420.10:FF:000076">
    <property type="entry name" value="RBR-type E3 ubiquitin transferase"/>
    <property type="match status" value="1"/>
</dbReference>
<proteinExistence type="inferred from homology"/>
<dbReference type="PANTHER" id="PTHR46387">
    <property type="entry name" value="POLYNUCLEOTIDYL TRANSFERASE, RIBONUCLEASE H-LIKE SUPERFAMILY PROTEIN"/>
    <property type="match status" value="1"/>
</dbReference>
<dbReference type="InterPro" id="IPR009027">
    <property type="entry name" value="Ribosomal_bL9/RNase_H1_N"/>
</dbReference>
<dbReference type="Proteomes" id="UP000006906">
    <property type="component" value="Chromosome 6"/>
</dbReference>
<comment type="similarity">
    <text evidence="3">Belongs to the RNase H family.</text>
</comment>
<dbReference type="OMA" id="PQTACKE"/>
<dbReference type="STRING" id="3055.A0A2K3DNH8"/>
<gene>
    <name evidence="13" type="ORF">CHLRE_06g272550v5</name>
</gene>
<feature type="domain" description="RNase H type-1" evidence="12">
    <location>
        <begin position="187"/>
        <end position="320"/>
    </location>
</feature>
<protein>
    <recommendedName>
        <fullName evidence="5">Ribonuclease H</fullName>
        <ecNumber evidence="4">3.1.26.4</ecNumber>
    </recommendedName>
</protein>
<dbReference type="GO" id="GO:0003676">
    <property type="term" value="F:nucleic acid binding"/>
    <property type="evidence" value="ECO:0007669"/>
    <property type="project" value="InterPro"/>
</dbReference>
<dbReference type="PANTHER" id="PTHR46387:SF2">
    <property type="entry name" value="RIBONUCLEASE HI"/>
    <property type="match status" value="1"/>
</dbReference>
<keyword evidence="6" id="KW-0540">Nuclease</keyword>
<dbReference type="GeneID" id="66053656"/>
<dbReference type="AlphaFoldDB" id="A0A2K3DNH8"/>
<dbReference type="InParanoid" id="A0A2K3DNH8"/>
<evidence type="ECO:0000256" key="7">
    <source>
        <dbReference type="ARBA" id="ARBA00022723"/>
    </source>
</evidence>
<dbReference type="GO" id="GO:0004523">
    <property type="term" value="F:RNA-DNA hybrid ribonuclease activity"/>
    <property type="evidence" value="ECO:0007669"/>
    <property type="project" value="UniProtKB-EC"/>
</dbReference>
<dbReference type="Pfam" id="PF13456">
    <property type="entry name" value="RVT_3"/>
    <property type="match status" value="1"/>
</dbReference>
<accession>A0A2K3DNH8</accession>
<evidence type="ECO:0000256" key="5">
    <source>
        <dbReference type="ARBA" id="ARBA00017721"/>
    </source>
</evidence>
<evidence type="ECO:0000256" key="4">
    <source>
        <dbReference type="ARBA" id="ARBA00012180"/>
    </source>
</evidence>
<keyword evidence="9" id="KW-0378">Hydrolase</keyword>
<feature type="compositionally biased region" description="Low complexity" evidence="11">
    <location>
        <begin position="112"/>
        <end position="123"/>
    </location>
</feature>
<comment type="function">
    <text evidence="2">Endonuclease that specifically degrades the RNA of RNA-DNA hybrids.</text>
</comment>
<evidence type="ECO:0000256" key="2">
    <source>
        <dbReference type="ARBA" id="ARBA00004065"/>
    </source>
</evidence>
<dbReference type="EC" id="3.1.26.4" evidence="4"/>
<sequence length="324" mass="34686">MGKFYAVRVGRKPGIYSDWAEVKPLVDGFAGAQHKSFKSRSEAEKYLGLTWIERGERGSGSSKRSRDDWDDDDDFDYPDPPPAPALRQNPYLPPSDQNARGPPSRGDDRSGRGASLSGRGAAPAPVLPTIGVMILGGGAPEVRSASAARNLTTGRAVGVSGGTAGGVSRGGGRYEPVIEGPLQPISSGTLYQLEFDGAARGNPGQAGCGAVLRREDSGTVVCRLRKYLGASSTNNEAEYTALLEGLRMAKRLGVRRVEAKGDSKLVVMQVEGKWKVNAENLRPLREAVVQEVRGFESFKIGHIPREWNSDADKLSNDAIDLAYS</sequence>
<evidence type="ECO:0000256" key="3">
    <source>
        <dbReference type="ARBA" id="ARBA00005300"/>
    </source>
</evidence>
<dbReference type="InterPro" id="IPR011320">
    <property type="entry name" value="RNase_H1_N"/>
</dbReference>
<evidence type="ECO:0000256" key="8">
    <source>
        <dbReference type="ARBA" id="ARBA00022759"/>
    </source>
</evidence>
<evidence type="ECO:0000256" key="6">
    <source>
        <dbReference type="ARBA" id="ARBA00022722"/>
    </source>
</evidence>
<evidence type="ECO:0000256" key="1">
    <source>
        <dbReference type="ARBA" id="ARBA00001946"/>
    </source>
</evidence>
<feature type="compositionally biased region" description="Acidic residues" evidence="11">
    <location>
        <begin position="68"/>
        <end position="77"/>
    </location>
</feature>
<organism evidence="13 14">
    <name type="scientific">Chlamydomonas reinhardtii</name>
    <name type="common">Chlamydomonas smithii</name>
    <dbReference type="NCBI Taxonomy" id="3055"/>
    <lineage>
        <taxon>Eukaryota</taxon>
        <taxon>Viridiplantae</taxon>
        <taxon>Chlorophyta</taxon>
        <taxon>core chlorophytes</taxon>
        <taxon>Chlorophyceae</taxon>
        <taxon>CS clade</taxon>
        <taxon>Chlamydomonadales</taxon>
        <taxon>Chlamydomonadaceae</taxon>
        <taxon>Chlamydomonas</taxon>
    </lineage>
</organism>
<feature type="region of interest" description="Disordered" evidence="11">
    <location>
        <begin position="51"/>
        <end position="123"/>
    </location>
</feature>
<dbReference type="Pfam" id="PF01693">
    <property type="entry name" value="Cauli_VI"/>
    <property type="match status" value="1"/>
</dbReference>
<evidence type="ECO:0000256" key="9">
    <source>
        <dbReference type="ARBA" id="ARBA00022801"/>
    </source>
</evidence>
<dbReference type="FunFam" id="3.40.970.10:FF:000002">
    <property type="entry name" value="Ribonuclease H"/>
    <property type="match status" value="1"/>
</dbReference>